<organism evidence="1 2">
    <name type="scientific">Diphasiastrum complanatum</name>
    <name type="common">Issler's clubmoss</name>
    <name type="synonym">Lycopodium complanatum</name>
    <dbReference type="NCBI Taxonomy" id="34168"/>
    <lineage>
        <taxon>Eukaryota</taxon>
        <taxon>Viridiplantae</taxon>
        <taxon>Streptophyta</taxon>
        <taxon>Embryophyta</taxon>
        <taxon>Tracheophyta</taxon>
        <taxon>Lycopodiopsida</taxon>
        <taxon>Lycopodiales</taxon>
        <taxon>Lycopodiaceae</taxon>
        <taxon>Lycopodioideae</taxon>
        <taxon>Diphasiastrum</taxon>
    </lineage>
</organism>
<protein>
    <submittedName>
        <fullName evidence="1">Uncharacterized protein</fullName>
    </submittedName>
</protein>
<gene>
    <name evidence="1" type="ORF">O6H91_10G065100</name>
</gene>
<reference evidence="2" key="1">
    <citation type="journal article" date="2024" name="Proc. Natl. Acad. Sci. U.S.A.">
        <title>Extraordinary preservation of gene collinearity over three hundred million years revealed in homosporous lycophytes.</title>
        <authorList>
            <person name="Li C."/>
            <person name="Wickell D."/>
            <person name="Kuo L.Y."/>
            <person name="Chen X."/>
            <person name="Nie B."/>
            <person name="Liao X."/>
            <person name="Peng D."/>
            <person name="Ji J."/>
            <person name="Jenkins J."/>
            <person name="Williams M."/>
            <person name="Shu S."/>
            <person name="Plott C."/>
            <person name="Barry K."/>
            <person name="Rajasekar S."/>
            <person name="Grimwood J."/>
            <person name="Han X."/>
            <person name="Sun S."/>
            <person name="Hou Z."/>
            <person name="He W."/>
            <person name="Dai G."/>
            <person name="Sun C."/>
            <person name="Schmutz J."/>
            <person name="Leebens-Mack J.H."/>
            <person name="Li F.W."/>
            <person name="Wang L."/>
        </authorList>
    </citation>
    <scope>NUCLEOTIDE SEQUENCE [LARGE SCALE GENOMIC DNA]</scope>
    <source>
        <strain evidence="2">cv. PW_Plant_1</strain>
    </source>
</reference>
<dbReference type="EMBL" id="CM055101">
    <property type="protein sequence ID" value="KAJ7541565.1"/>
    <property type="molecule type" value="Genomic_DNA"/>
</dbReference>
<evidence type="ECO:0000313" key="2">
    <source>
        <dbReference type="Proteomes" id="UP001162992"/>
    </source>
</evidence>
<comment type="caution">
    <text evidence="1">The sequence shown here is derived from an EMBL/GenBank/DDBJ whole genome shotgun (WGS) entry which is preliminary data.</text>
</comment>
<evidence type="ECO:0000313" key="1">
    <source>
        <dbReference type="EMBL" id="KAJ7541565.1"/>
    </source>
</evidence>
<sequence>MDLCIPNTCYQRPAIPTSVCALRLPLFPALRLPCSQRPSITCLQFLPLSADLLGDYLVTCGSTLTLPTARSTLLLTSLPCSLISGLLHSPMYAFHDPACGHPLL</sequence>
<keyword evidence="2" id="KW-1185">Reference proteome</keyword>
<proteinExistence type="predicted"/>
<name>A0ACC2CHY0_DIPCM</name>
<dbReference type="Proteomes" id="UP001162992">
    <property type="component" value="Chromosome 10"/>
</dbReference>
<accession>A0ACC2CHY0</accession>